<reference evidence="4 5" key="1">
    <citation type="submission" date="2015-10" db="EMBL/GenBank/DDBJ databases">
        <title>Draft Genome of Actinomyces odontolyticus subsp. actinosynbacter strain XH001.</title>
        <authorList>
            <person name="Mclean J.S."/>
            <person name="He X."/>
        </authorList>
    </citation>
    <scope>NUCLEOTIDE SEQUENCE [LARGE SCALE GENOMIC DNA]</scope>
    <source>
        <strain evidence="4 5">XH001</strain>
    </source>
</reference>
<dbReference type="RefSeq" id="WP_060566469.1">
    <property type="nucleotide sequence ID" value="NZ_CP040006.1"/>
</dbReference>
<feature type="domain" description="Methyltransferase" evidence="3">
    <location>
        <begin position="63"/>
        <end position="157"/>
    </location>
</feature>
<keyword evidence="1 4" id="KW-0489">Methyltransferase</keyword>
<dbReference type="AlphaFoldDB" id="A0A0V8RS32"/>
<dbReference type="InterPro" id="IPR041698">
    <property type="entry name" value="Methyltransf_25"/>
</dbReference>
<dbReference type="GO" id="GO:0008168">
    <property type="term" value="F:methyltransferase activity"/>
    <property type="evidence" value="ECO:0007669"/>
    <property type="project" value="UniProtKB-KW"/>
</dbReference>
<dbReference type="OrthoDB" id="8385759at2"/>
<dbReference type="Pfam" id="PF13649">
    <property type="entry name" value="Methyltransf_25"/>
    <property type="match status" value="1"/>
</dbReference>
<dbReference type="EMBL" id="LLVT01000002">
    <property type="protein sequence ID" value="KSW10836.1"/>
    <property type="molecule type" value="Genomic_DNA"/>
</dbReference>
<evidence type="ECO:0000259" key="3">
    <source>
        <dbReference type="Pfam" id="PF13649"/>
    </source>
</evidence>
<keyword evidence="2 4" id="KW-0808">Transferase</keyword>
<accession>A0A0V8RS32</accession>
<proteinExistence type="predicted"/>
<evidence type="ECO:0000313" key="5">
    <source>
        <dbReference type="Proteomes" id="UP000054686"/>
    </source>
</evidence>
<organism evidence="4 5">
    <name type="scientific">Schaalia odontolytica</name>
    <dbReference type="NCBI Taxonomy" id="1660"/>
    <lineage>
        <taxon>Bacteria</taxon>
        <taxon>Bacillati</taxon>
        <taxon>Actinomycetota</taxon>
        <taxon>Actinomycetes</taxon>
        <taxon>Actinomycetales</taxon>
        <taxon>Actinomycetaceae</taxon>
        <taxon>Schaalia</taxon>
    </lineage>
</organism>
<comment type="caution">
    <text evidence="4">The sequence shown here is derived from an EMBL/GenBank/DDBJ whole genome shotgun (WGS) entry which is preliminary data.</text>
</comment>
<dbReference type="GO" id="GO:0032259">
    <property type="term" value="P:methylation"/>
    <property type="evidence" value="ECO:0007669"/>
    <property type="project" value="UniProtKB-KW"/>
</dbReference>
<name>A0A0V8RS32_9ACTO</name>
<dbReference type="SUPFAM" id="SSF53335">
    <property type="entry name" value="S-adenosyl-L-methionine-dependent methyltransferases"/>
    <property type="match status" value="1"/>
</dbReference>
<dbReference type="PANTHER" id="PTHR43861:SF1">
    <property type="entry name" value="TRANS-ACONITATE 2-METHYLTRANSFERASE"/>
    <property type="match status" value="1"/>
</dbReference>
<protein>
    <submittedName>
        <fullName evidence="4">Methyltransferase</fullName>
    </submittedName>
</protein>
<gene>
    <name evidence="4" type="ORF">APY09_04995</name>
</gene>
<sequence>MNETNSLTQWFSDNEHNWDDRAELHMAGNYYDYQRLLEDPTAISTELAQDIERFGDLTSKDVIHLQCHVGTDTIGFARRGASRVIGLDLSEASLAHARNIADRAGADVEFVHANVYDARQAVSGTFDLVYTSIGVLCWLPDIARWAQVIASLLKPGGTFFIRDDHPMFMTIGEDISDGLKIEAPYFEQDAPMTWNDDSSYVDCPDAPRITHTTNHQWNHSLGQIVTALINAGLVIDELEETPRAAWCPWPELMEQDSAGGWHLRDKPERLPLQFAITAHKN</sequence>
<evidence type="ECO:0000256" key="1">
    <source>
        <dbReference type="ARBA" id="ARBA00022603"/>
    </source>
</evidence>
<dbReference type="Proteomes" id="UP000054686">
    <property type="component" value="Unassembled WGS sequence"/>
</dbReference>
<dbReference type="Gene3D" id="3.40.50.150">
    <property type="entry name" value="Vaccinia Virus protein VP39"/>
    <property type="match status" value="1"/>
</dbReference>
<evidence type="ECO:0000256" key="2">
    <source>
        <dbReference type="ARBA" id="ARBA00022679"/>
    </source>
</evidence>
<dbReference type="InterPro" id="IPR029063">
    <property type="entry name" value="SAM-dependent_MTases_sf"/>
</dbReference>
<dbReference type="CDD" id="cd02440">
    <property type="entry name" value="AdoMet_MTases"/>
    <property type="match status" value="1"/>
</dbReference>
<dbReference type="PANTHER" id="PTHR43861">
    <property type="entry name" value="TRANS-ACONITATE 2-METHYLTRANSFERASE-RELATED"/>
    <property type="match status" value="1"/>
</dbReference>
<evidence type="ECO:0000313" key="4">
    <source>
        <dbReference type="EMBL" id="KSW10836.1"/>
    </source>
</evidence>